<protein>
    <submittedName>
        <fullName evidence="2">Uncharacterized protein</fullName>
    </submittedName>
</protein>
<dbReference type="EMBL" id="JACGWK010001625">
    <property type="protein sequence ID" value="KAL0284918.1"/>
    <property type="molecule type" value="Genomic_DNA"/>
</dbReference>
<dbReference type="AlphaFoldDB" id="A0AAW2ITE2"/>
<organism evidence="2">
    <name type="scientific">Sesamum angustifolium</name>
    <dbReference type="NCBI Taxonomy" id="2727405"/>
    <lineage>
        <taxon>Eukaryota</taxon>
        <taxon>Viridiplantae</taxon>
        <taxon>Streptophyta</taxon>
        <taxon>Embryophyta</taxon>
        <taxon>Tracheophyta</taxon>
        <taxon>Spermatophyta</taxon>
        <taxon>Magnoliopsida</taxon>
        <taxon>eudicotyledons</taxon>
        <taxon>Gunneridae</taxon>
        <taxon>Pentapetalae</taxon>
        <taxon>asterids</taxon>
        <taxon>lamiids</taxon>
        <taxon>Lamiales</taxon>
        <taxon>Pedaliaceae</taxon>
        <taxon>Sesamum</taxon>
    </lineage>
</organism>
<evidence type="ECO:0000256" key="1">
    <source>
        <dbReference type="SAM" id="MobiDB-lite"/>
    </source>
</evidence>
<reference evidence="2" key="2">
    <citation type="journal article" date="2024" name="Plant">
        <title>Genomic evolution and insights into agronomic trait innovations of Sesamum species.</title>
        <authorList>
            <person name="Miao H."/>
            <person name="Wang L."/>
            <person name="Qu L."/>
            <person name="Liu H."/>
            <person name="Sun Y."/>
            <person name="Le M."/>
            <person name="Wang Q."/>
            <person name="Wei S."/>
            <person name="Zheng Y."/>
            <person name="Lin W."/>
            <person name="Duan Y."/>
            <person name="Cao H."/>
            <person name="Xiong S."/>
            <person name="Wang X."/>
            <person name="Wei L."/>
            <person name="Li C."/>
            <person name="Ma Q."/>
            <person name="Ju M."/>
            <person name="Zhao R."/>
            <person name="Li G."/>
            <person name="Mu C."/>
            <person name="Tian Q."/>
            <person name="Mei H."/>
            <person name="Zhang T."/>
            <person name="Gao T."/>
            <person name="Zhang H."/>
        </authorList>
    </citation>
    <scope>NUCLEOTIDE SEQUENCE</scope>
    <source>
        <strain evidence="2">G01</strain>
    </source>
</reference>
<sequence>MDWKWVRTTYKSDGMTPGEEGSESQPSGMLEMIWREAIELVVMQQYNWENDANEGVEEGLPDRVMRVLL</sequence>
<proteinExistence type="predicted"/>
<reference evidence="2" key="1">
    <citation type="submission" date="2020-06" db="EMBL/GenBank/DDBJ databases">
        <authorList>
            <person name="Li T."/>
            <person name="Hu X."/>
            <person name="Zhang T."/>
            <person name="Song X."/>
            <person name="Zhang H."/>
            <person name="Dai N."/>
            <person name="Sheng W."/>
            <person name="Hou X."/>
            <person name="Wei L."/>
        </authorList>
    </citation>
    <scope>NUCLEOTIDE SEQUENCE</scope>
    <source>
        <strain evidence="2">G01</strain>
        <tissue evidence="2">Leaf</tissue>
    </source>
</reference>
<accession>A0AAW2ITE2</accession>
<name>A0AAW2ITE2_9LAMI</name>
<comment type="caution">
    <text evidence="2">The sequence shown here is derived from an EMBL/GenBank/DDBJ whole genome shotgun (WGS) entry which is preliminary data.</text>
</comment>
<feature type="region of interest" description="Disordered" evidence="1">
    <location>
        <begin position="1"/>
        <end position="26"/>
    </location>
</feature>
<evidence type="ECO:0000313" key="2">
    <source>
        <dbReference type="EMBL" id="KAL0284918.1"/>
    </source>
</evidence>
<gene>
    <name evidence="2" type="ORF">Sangu_2803800</name>
</gene>